<dbReference type="Proteomes" id="UP001232148">
    <property type="component" value="Unassembled WGS sequence"/>
</dbReference>
<accession>A0AAD9HGY4</accession>
<keyword evidence="2" id="KW-1185">Reference proteome</keyword>
<organism evidence="1 2">
    <name type="scientific">Colletotrichum zoysiae</name>
    <dbReference type="NCBI Taxonomy" id="1216348"/>
    <lineage>
        <taxon>Eukaryota</taxon>
        <taxon>Fungi</taxon>
        <taxon>Dikarya</taxon>
        <taxon>Ascomycota</taxon>
        <taxon>Pezizomycotina</taxon>
        <taxon>Sordariomycetes</taxon>
        <taxon>Hypocreomycetidae</taxon>
        <taxon>Glomerellales</taxon>
        <taxon>Glomerellaceae</taxon>
        <taxon>Colletotrichum</taxon>
        <taxon>Colletotrichum graminicola species complex</taxon>
    </lineage>
</organism>
<evidence type="ECO:0000313" key="1">
    <source>
        <dbReference type="EMBL" id="KAK2028688.1"/>
    </source>
</evidence>
<gene>
    <name evidence="1" type="ORF">LX32DRAFT_639750</name>
</gene>
<comment type="caution">
    <text evidence="1">The sequence shown here is derived from an EMBL/GenBank/DDBJ whole genome shotgun (WGS) entry which is preliminary data.</text>
</comment>
<dbReference type="EMBL" id="MU842874">
    <property type="protein sequence ID" value="KAK2028688.1"/>
    <property type="molecule type" value="Genomic_DNA"/>
</dbReference>
<name>A0AAD9HGY4_9PEZI</name>
<dbReference type="AlphaFoldDB" id="A0AAD9HGY4"/>
<evidence type="ECO:0000313" key="2">
    <source>
        <dbReference type="Proteomes" id="UP001232148"/>
    </source>
</evidence>
<sequence length="90" mass="9676">MSVTCDLLVTPVLATASDDFAVALSRGSMDARFLVVCEGRLGALNPDACGSLYLVAVNFVGLLEADLLRLQLPVIRMRYEGRAFSSPLRS</sequence>
<proteinExistence type="predicted"/>
<protein>
    <submittedName>
        <fullName evidence="1">Uncharacterized protein</fullName>
    </submittedName>
</protein>
<reference evidence="1" key="1">
    <citation type="submission" date="2021-06" db="EMBL/GenBank/DDBJ databases">
        <title>Comparative genomics, transcriptomics and evolutionary studies reveal genomic signatures of adaptation to plant cell wall in hemibiotrophic fungi.</title>
        <authorList>
            <consortium name="DOE Joint Genome Institute"/>
            <person name="Baroncelli R."/>
            <person name="Diaz J.F."/>
            <person name="Benocci T."/>
            <person name="Peng M."/>
            <person name="Battaglia E."/>
            <person name="Haridas S."/>
            <person name="Andreopoulos W."/>
            <person name="Labutti K."/>
            <person name="Pangilinan J."/>
            <person name="Floch G.L."/>
            <person name="Makela M.R."/>
            <person name="Henrissat B."/>
            <person name="Grigoriev I.V."/>
            <person name="Crouch J.A."/>
            <person name="De Vries R.P."/>
            <person name="Sukno S.A."/>
            <person name="Thon M.R."/>
        </authorList>
    </citation>
    <scope>NUCLEOTIDE SEQUENCE</scope>
    <source>
        <strain evidence="1">MAFF235873</strain>
    </source>
</reference>